<dbReference type="RefSeq" id="XP_008868067.1">
    <property type="nucleotide sequence ID" value="XM_008869845.1"/>
</dbReference>
<name>A0A024UDY3_9STRA</name>
<gene>
    <name evidence="1" type="ORF">H310_05194</name>
</gene>
<dbReference type="GeneID" id="20082244"/>
<evidence type="ECO:0000313" key="1">
    <source>
        <dbReference type="EMBL" id="ETW03838.1"/>
    </source>
</evidence>
<accession>A0A024UDY3</accession>
<organism evidence="1">
    <name type="scientific">Aphanomyces invadans</name>
    <dbReference type="NCBI Taxonomy" id="157072"/>
    <lineage>
        <taxon>Eukaryota</taxon>
        <taxon>Sar</taxon>
        <taxon>Stramenopiles</taxon>
        <taxon>Oomycota</taxon>
        <taxon>Saprolegniomycetes</taxon>
        <taxon>Saprolegniales</taxon>
        <taxon>Verrucalvaceae</taxon>
        <taxon>Aphanomyces</taxon>
    </lineage>
</organism>
<dbReference type="AlphaFoldDB" id="A0A024UDY3"/>
<sequence>MAASDSIAAVDGALGGAAAARAAKHTHTPPHRVAPVMHRCGRWRWMVKWRRSVRVTRPNISHEKCRSNILQSRRVRPLAFQPDRKQTGSSHWVRVEGKLFVRCARPNGVPDRPLDTSPSGSTVVVSLLCARALSVFLLHARQPARSGHVVRLCRRDVGAKPASTPHLTVRFKT</sequence>
<dbReference type="EMBL" id="KI913959">
    <property type="protein sequence ID" value="ETW03838.1"/>
    <property type="molecule type" value="Genomic_DNA"/>
</dbReference>
<protein>
    <submittedName>
        <fullName evidence="1">Uncharacterized protein</fullName>
    </submittedName>
</protein>
<dbReference type="VEuPathDB" id="FungiDB:H310_05194"/>
<proteinExistence type="predicted"/>
<reference evidence="1" key="1">
    <citation type="submission" date="2013-12" db="EMBL/GenBank/DDBJ databases">
        <title>The Genome Sequence of Aphanomyces invadans NJM9701.</title>
        <authorList>
            <consortium name="The Broad Institute Genomics Platform"/>
            <person name="Russ C."/>
            <person name="Tyler B."/>
            <person name="van West P."/>
            <person name="Dieguez-Uribeondo J."/>
            <person name="Young S.K."/>
            <person name="Zeng Q."/>
            <person name="Gargeya S."/>
            <person name="Fitzgerald M."/>
            <person name="Abouelleil A."/>
            <person name="Alvarado L."/>
            <person name="Chapman S.B."/>
            <person name="Gainer-Dewar J."/>
            <person name="Goldberg J."/>
            <person name="Griggs A."/>
            <person name="Gujja S."/>
            <person name="Hansen M."/>
            <person name="Howarth C."/>
            <person name="Imamovic A."/>
            <person name="Ireland A."/>
            <person name="Larimer J."/>
            <person name="McCowan C."/>
            <person name="Murphy C."/>
            <person name="Pearson M."/>
            <person name="Poon T.W."/>
            <person name="Priest M."/>
            <person name="Roberts A."/>
            <person name="Saif S."/>
            <person name="Shea T."/>
            <person name="Sykes S."/>
            <person name="Wortman J."/>
            <person name="Nusbaum C."/>
            <person name="Birren B."/>
        </authorList>
    </citation>
    <scope>NUCLEOTIDE SEQUENCE [LARGE SCALE GENOMIC DNA]</scope>
    <source>
        <strain evidence="1">NJM9701</strain>
    </source>
</reference>